<feature type="region of interest" description="Disordered" evidence="1">
    <location>
        <begin position="15"/>
        <end position="48"/>
    </location>
</feature>
<dbReference type="AlphaFoldDB" id="C1E4K2"/>
<dbReference type="RefSeq" id="XP_002501876.1">
    <property type="nucleotide sequence ID" value="XM_002501830.1"/>
</dbReference>
<gene>
    <name evidence="2" type="ORF">MICPUN_105477</name>
</gene>
<reference evidence="2 3" key="1">
    <citation type="journal article" date="2009" name="Science">
        <title>Green evolution and dynamic adaptations revealed by genomes of the marine picoeukaryotes Micromonas.</title>
        <authorList>
            <person name="Worden A.Z."/>
            <person name="Lee J.H."/>
            <person name="Mock T."/>
            <person name="Rouze P."/>
            <person name="Simmons M.P."/>
            <person name="Aerts A.L."/>
            <person name="Allen A.E."/>
            <person name="Cuvelier M.L."/>
            <person name="Derelle E."/>
            <person name="Everett M.V."/>
            <person name="Foulon E."/>
            <person name="Grimwood J."/>
            <person name="Gundlach H."/>
            <person name="Henrissat B."/>
            <person name="Napoli C."/>
            <person name="McDonald S.M."/>
            <person name="Parker M.S."/>
            <person name="Rombauts S."/>
            <person name="Salamov A."/>
            <person name="Von Dassow P."/>
            <person name="Badger J.H."/>
            <person name="Coutinho P.M."/>
            <person name="Demir E."/>
            <person name="Dubchak I."/>
            <person name="Gentemann C."/>
            <person name="Eikrem W."/>
            <person name="Gready J.E."/>
            <person name="John U."/>
            <person name="Lanier W."/>
            <person name="Lindquist E.A."/>
            <person name="Lucas S."/>
            <person name="Mayer K.F."/>
            <person name="Moreau H."/>
            <person name="Not F."/>
            <person name="Otillar R."/>
            <person name="Panaud O."/>
            <person name="Pangilinan J."/>
            <person name="Paulsen I."/>
            <person name="Piegu B."/>
            <person name="Poliakov A."/>
            <person name="Robbens S."/>
            <person name="Schmutz J."/>
            <person name="Toulza E."/>
            <person name="Wyss T."/>
            <person name="Zelensky A."/>
            <person name="Zhou K."/>
            <person name="Armbrust E.V."/>
            <person name="Bhattacharya D."/>
            <person name="Goodenough U.W."/>
            <person name="Van de Peer Y."/>
            <person name="Grigoriev I.V."/>
        </authorList>
    </citation>
    <scope>NUCLEOTIDE SEQUENCE [LARGE SCALE GENOMIC DNA]</scope>
    <source>
        <strain evidence="3">RCC299 / NOUM17</strain>
    </source>
</reference>
<evidence type="ECO:0000313" key="2">
    <source>
        <dbReference type="EMBL" id="ACO63134.1"/>
    </source>
</evidence>
<dbReference type="OrthoDB" id="10575633at2759"/>
<protein>
    <submittedName>
        <fullName evidence="2">Uncharacterized protein</fullName>
    </submittedName>
</protein>
<sequence length="308" mass="32184">MSLTLATAGGLRVLAPPRAPRPVEKAIQQRAKSARKSAPPRGGSGAVDLLDADARERGMCEALGLTLAGFAASAIIAGAAAAHDVVDVAEVSAGLYNSGKDIGMGMSGMSGDGDAKGMKMSPASKPRAGEPKGSHASPAWEVWAYSQAAPPYIADGATVVGGDGEIKRAGTNEWTCLAGNGRTRPADGWPSVHVASPICADPEGMKWIQAYVSGKTPKLERDTIIYMQAGDEGYDNTDPTVVEKKDAKPGQWIESGGHVMLMPKDPKAIAKFTDDFNSGSPYIMFGGTPYAHVMIPTDGAYYQYQKGR</sequence>
<dbReference type="KEGG" id="mis:MICPUN_105477"/>
<feature type="region of interest" description="Disordered" evidence="1">
    <location>
        <begin position="111"/>
        <end position="135"/>
    </location>
</feature>
<dbReference type="EMBL" id="CP001325">
    <property type="protein sequence ID" value="ACO63134.1"/>
    <property type="molecule type" value="Genomic_DNA"/>
</dbReference>
<organism evidence="2 3">
    <name type="scientific">Micromonas commoda (strain RCC299 / NOUM17 / CCMP2709)</name>
    <name type="common">Picoplanktonic green alga</name>
    <dbReference type="NCBI Taxonomy" id="296587"/>
    <lineage>
        <taxon>Eukaryota</taxon>
        <taxon>Viridiplantae</taxon>
        <taxon>Chlorophyta</taxon>
        <taxon>Mamiellophyceae</taxon>
        <taxon>Mamiellales</taxon>
        <taxon>Mamiellaceae</taxon>
        <taxon>Micromonas</taxon>
    </lineage>
</organism>
<proteinExistence type="predicted"/>
<dbReference type="GeneID" id="8243161"/>
<accession>C1E4K2</accession>
<dbReference type="Proteomes" id="UP000002009">
    <property type="component" value="Chromosome 4"/>
</dbReference>
<dbReference type="InParanoid" id="C1E4K2"/>
<keyword evidence="3" id="KW-1185">Reference proteome</keyword>
<evidence type="ECO:0000313" key="3">
    <source>
        <dbReference type="Proteomes" id="UP000002009"/>
    </source>
</evidence>
<name>C1E4K2_MICCC</name>
<evidence type="ECO:0000256" key="1">
    <source>
        <dbReference type="SAM" id="MobiDB-lite"/>
    </source>
</evidence>
<dbReference type="eggNOG" id="ENOG502SRCX">
    <property type="taxonomic scope" value="Eukaryota"/>
</dbReference>